<dbReference type="GO" id="GO:0071111">
    <property type="term" value="F:cyclic-guanylate-specific phosphodiesterase activity"/>
    <property type="evidence" value="ECO:0007669"/>
    <property type="project" value="UniProtKB-EC"/>
</dbReference>
<evidence type="ECO:0000256" key="3">
    <source>
        <dbReference type="ARBA" id="ARBA00022475"/>
    </source>
</evidence>
<dbReference type="RefSeq" id="WP_171080170.1">
    <property type="nucleotide sequence ID" value="NZ_JABAIV010000001.1"/>
</dbReference>
<dbReference type="InterPro" id="IPR001633">
    <property type="entry name" value="EAL_dom"/>
</dbReference>
<dbReference type="SMART" id="SM00052">
    <property type="entry name" value="EAL"/>
    <property type="match status" value="1"/>
</dbReference>
<accession>A0A7Y2JV53</accession>
<dbReference type="InterPro" id="IPR050706">
    <property type="entry name" value="Cyclic-di-GMP_PDE-like"/>
</dbReference>
<dbReference type="GO" id="GO:0005886">
    <property type="term" value="C:plasma membrane"/>
    <property type="evidence" value="ECO:0007669"/>
    <property type="project" value="UniProtKB-SubCell"/>
</dbReference>
<dbReference type="Gene3D" id="3.20.20.450">
    <property type="entry name" value="EAL domain"/>
    <property type="match status" value="1"/>
</dbReference>
<evidence type="ECO:0000256" key="6">
    <source>
        <dbReference type="ARBA" id="ARBA00022801"/>
    </source>
</evidence>
<dbReference type="InterPro" id="IPR035919">
    <property type="entry name" value="EAL_sf"/>
</dbReference>
<dbReference type="AlphaFoldDB" id="A0A7Y2JV53"/>
<sequence>MKKTIAVLMTLLVAIAGIGLPIWVAIEESERQAFKAESAHALGYARDVTMRADETGDQVLSAVGRLVAGHKAAPCAPGSIDVMRQIDLASSYIQAIGHVVGDRMLCSSIAGPSGVLELGPVDYVTDGGAEIRRNVRFPFAPRDSFIVIGRDGFAAILHKRLAIDTAKSEPDVALAVLSLDNPVPIIARGYIDTRWIKRLGSTQAVFVDGAYLVALVRSERYRTVGVAALPVHYLNGRSAEVSTRLVPAGLVAGVVLTLAILYLGRQQMSLPVAVKTALRRKEFFLEYQPLVDLRTGRWVGVEALMRWRRPTGEIVMPDLFIPIAEQNGLIVRLTQQLLEMVARDTGAWLSAHPQFHIGINVAPADFHSSGFLDNLRTTLRGVQAAPGNIIVEVTERGMLDPVVARQTTGALRRHGFAVAIDDFGTGYSSLSYLESLEVDYLKIDRSFIEAIGTGAPTSQVVQHIIRMANDLGLQMIAEGIESQAQADFLRKHGVQYGQGWLYGKSVPFAEIVRQLEEMEESAASFAQAG</sequence>
<dbReference type="SUPFAM" id="SSF141868">
    <property type="entry name" value="EAL domain-like"/>
    <property type="match status" value="1"/>
</dbReference>
<evidence type="ECO:0000256" key="4">
    <source>
        <dbReference type="ARBA" id="ARBA00022636"/>
    </source>
</evidence>
<dbReference type="InterPro" id="IPR024744">
    <property type="entry name" value="CSS-motif_dom"/>
</dbReference>
<protein>
    <recommendedName>
        <fullName evidence="2">cyclic-guanylate-specific phosphodiesterase</fullName>
        <ecNumber evidence="2">3.1.4.52</ecNumber>
    </recommendedName>
</protein>
<dbReference type="Proteomes" id="UP000533905">
    <property type="component" value="Unassembled WGS sequence"/>
</dbReference>
<comment type="subcellular location">
    <subcellularLocation>
        <location evidence="1">Cell membrane</location>
        <topology evidence="1">Multi-pass membrane protein</topology>
    </subcellularLocation>
</comment>
<dbReference type="EMBL" id="JABAIV010000001">
    <property type="protein sequence ID" value="NNG21586.1"/>
    <property type="molecule type" value="Genomic_DNA"/>
</dbReference>
<evidence type="ECO:0000259" key="11">
    <source>
        <dbReference type="PROSITE" id="PS50883"/>
    </source>
</evidence>
<dbReference type="Pfam" id="PF12792">
    <property type="entry name" value="CSS-motif"/>
    <property type="match status" value="1"/>
</dbReference>
<keyword evidence="6" id="KW-0378">Hydrolase</keyword>
<evidence type="ECO:0000256" key="10">
    <source>
        <dbReference type="SAM" id="Phobius"/>
    </source>
</evidence>
<dbReference type="EC" id="3.1.4.52" evidence="2"/>
<dbReference type="Pfam" id="PF00563">
    <property type="entry name" value="EAL"/>
    <property type="match status" value="1"/>
</dbReference>
<dbReference type="PANTHER" id="PTHR33121">
    <property type="entry name" value="CYCLIC DI-GMP PHOSPHODIESTERASE PDEF"/>
    <property type="match status" value="1"/>
</dbReference>
<keyword evidence="5 10" id="KW-0812">Transmembrane</keyword>
<gene>
    <name evidence="12" type="ORF">HGB41_01015</name>
</gene>
<evidence type="ECO:0000313" key="12">
    <source>
        <dbReference type="EMBL" id="NNG21586.1"/>
    </source>
</evidence>
<evidence type="ECO:0000256" key="1">
    <source>
        <dbReference type="ARBA" id="ARBA00004651"/>
    </source>
</evidence>
<comment type="catalytic activity">
    <reaction evidence="9">
        <text>3',3'-c-di-GMP + H2O = 5'-phosphoguanylyl(3'-&gt;5')guanosine + H(+)</text>
        <dbReference type="Rhea" id="RHEA:24902"/>
        <dbReference type="ChEBI" id="CHEBI:15377"/>
        <dbReference type="ChEBI" id="CHEBI:15378"/>
        <dbReference type="ChEBI" id="CHEBI:58754"/>
        <dbReference type="ChEBI" id="CHEBI:58805"/>
        <dbReference type="EC" id="3.1.4.52"/>
    </reaction>
</comment>
<feature type="domain" description="EAL" evidence="11">
    <location>
        <begin position="267"/>
        <end position="519"/>
    </location>
</feature>
<keyword evidence="13" id="KW-1185">Reference proteome</keyword>
<feature type="transmembrane region" description="Helical" evidence="10">
    <location>
        <begin position="245"/>
        <end position="263"/>
    </location>
</feature>
<organism evidence="12 13">
    <name type="scientific">Telluria aromaticivorans</name>
    <dbReference type="NCBI Taxonomy" id="2725995"/>
    <lineage>
        <taxon>Bacteria</taxon>
        <taxon>Pseudomonadati</taxon>
        <taxon>Pseudomonadota</taxon>
        <taxon>Betaproteobacteria</taxon>
        <taxon>Burkholderiales</taxon>
        <taxon>Oxalobacteraceae</taxon>
        <taxon>Telluria group</taxon>
        <taxon>Telluria</taxon>
    </lineage>
</organism>
<evidence type="ECO:0000256" key="8">
    <source>
        <dbReference type="ARBA" id="ARBA00023136"/>
    </source>
</evidence>
<proteinExistence type="predicted"/>
<name>A0A7Y2JV53_9BURK</name>
<evidence type="ECO:0000313" key="13">
    <source>
        <dbReference type="Proteomes" id="UP000533905"/>
    </source>
</evidence>
<keyword evidence="4" id="KW-0973">c-di-GMP</keyword>
<dbReference type="CDD" id="cd01948">
    <property type="entry name" value="EAL"/>
    <property type="match status" value="1"/>
</dbReference>
<reference evidence="12 13" key="1">
    <citation type="submission" date="2020-04" db="EMBL/GenBank/DDBJ databases">
        <title>Massilia sp. nov., a cold adapted bacteria isolated from Arctic soil.</title>
        <authorList>
            <person name="Son J."/>
            <person name="Ka J.-O."/>
        </authorList>
    </citation>
    <scope>NUCLEOTIDE SEQUENCE [LARGE SCALE GENOMIC DNA]</scope>
    <source>
        <strain evidence="12 13">ML15P13</strain>
    </source>
</reference>
<evidence type="ECO:0000256" key="9">
    <source>
        <dbReference type="ARBA" id="ARBA00034290"/>
    </source>
</evidence>
<keyword evidence="8 10" id="KW-0472">Membrane</keyword>
<keyword evidence="3" id="KW-1003">Cell membrane</keyword>
<comment type="caution">
    <text evidence="12">The sequence shown here is derived from an EMBL/GenBank/DDBJ whole genome shotgun (WGS) entry which is preliminary data.</text>
</comment>
<dbReference type="PROSITE" id="PS50883">
    <property type="entry name" value="EAL"/>
    <property type="match status" value="1"/>
</dbReference>
<dbReference type="PANTHER" id="PTHR33121:SF81">
    <property type="entry name" value="CYCLIC DI-GMP PHOSPHODIESTERASE PDEB-RELATED"/>
    <property type="match status" value="1"/>
</dbReference>
<evidence type="ECO:0000256" key="7">
    <source>
        <dbReference type="ARBA" id="ARBA00022989"/>
    </source>
</evidence>
<evidence type="ECO:0000256" key="2">
    <source>
        <dbReference type="ARBA" id="ARBA00012282"/>
    </source>
</evidence>
<keyword evidence="7 10" id="KW-1133">Transmembrane helix</keyword>
<evidence type="ECO:0000256" key="5">
    <source>
        <dbReference type="ARBA" id="ARBA00022692"/>
    </source>
</evidence>